<reference evidence="2" key="2">
    <citation type="submission" date="2022-01" db="EMBL/GenBank/DDBJ databases">
        <title>Collection of gut derived symbiotic bacterial strains cultured from healthy donors.</title>
        <authorList>
            <person name="Lin H."/>
            <person name="Kohout C."/>
            <person name="Waligurski E."/>
            <person name="Pamer E.G."/>
        </authorList>
    </citation>
    <scope>NUCLEOTIDE SEQUENCE</scope>
    <source>
        <strain evidence="2">DFI.1.149</strain>
    </source>
</reference>
<reference evidence="7 8" key="1">
    <citation type="submission" date="2018-08" db="EMBL/GenBank/DDBJ databases">
        <title>A genome reference for cultivated species of the human gut microbiota.</title>
        <authorList>
            <person name="Zou Y."/>
            <person name="Xue W."/>
            <person name="Luo G."/>
        </authorList>
    </citation>
    <scope>NUCLEOTIDE SEQUENCE [LARGE SCALE GENOMIC DNA]</scope>
    <source>
        <strain evidence="5 7">AF14-6AC</strain>
        <strain evidence="4 8">AF16-14</strain>
        <strain evidence="6 9">OF03-11</strain>
    </source>
</reference>
<dbReference type="EMBL" id="QSCO01000029">
    <property type="protein sequence ID" value="RGY03986.1"/>
    <property type="molecule type" value="Genomic_DNA"/>
</dbReference>
<evidence type="ECO:0000313" key="3">
    <source>
        <dbReference type="EMBL" id="MDB9224127.1"/>
    </source>
</evidence>
<evidence type="ECO:0000313" key="5">
    <source>
        <dbReference type="EMBL" id="RGV20906.1"/>
    </source>
</evidence>
<keyword evidence="1" id="KW-1133">Transmembrane helix</keyword>
<dbReference type="EMBL" id="JAQMRD010000020">
    <property type="protein sequence ID" value="MDB9224127.1"/>
    <property type="molecule type" value="Genomic_DNA"/>
</dbReference>
<comment type="caution">
    <text evidence="6">The sequence shown here is derived from an EMBL/GenBank/DDBJ whole genome shotgun (WGS) entry which is preliminary data.</text>
</comment>
<dbReference type="RefSeq" id="WP_013612122.1">
    <property type="nucleotide sequence ID" value="NZ_BAABYK010000001.1"/>
</dbReference>
<dbReference type="Proteomes" id="UP000284243">
    <property type="component" value="Unassembled WGS sequence"/>
</dbReference>
<evidence type="ECO:0000313" key="7">
    <source>
        <dbReference type="Proteomes" id="UP000283426"/>
    </source>
</evidence>
<evidence type="ECO:0000313" key="9">
    <source>
        <dbReference type="Proteomes" id="UP000284434"/>
    </source>
</evidence>
<dbReference type="EMBL" id="QRYC01000014">
    <property type="protein sequence ID" value="RGU55843.1"/>
    <property type="molecule type" value="Genomic_DNA"/>
</dbReference>
<evidence type="ECO:0000256" key="1">
    <source>
        <dbReference type="SAM" id="Phobius"/>
    </source>
</evidence>
<dbReference type="Proteomes" id="UP000283426">
    <property type="component" value="Unassembled WGS sequence"/>
</dbReference>
<sequence length="142" mass="15884">MKKYDLILAVLYILPVILGFIIFYNLKNPSDQEMEKAGAYIEKLYKQPVSNVVIYNTDMAVRVIESPEKVKQGFKITGVIPFRQVTGFRVAGDTLYVSGPEEYSGVICQLWVSPGVKVDTLNAPKVCISKSKVKDNITDYGL</sequence>
<organism evidence="6 9">
    <name type="scientific">Odoribacter splanchnicus</name>
    <dbReference type="NCBI Taxonomy" id="28118"/>
    <lineage>
        <taxon>Bacteria</taxon>
        <taxon>Pseudomonadati</taxon>
        <taxon>Bacteroidota</taxon>
        <taxon>Bacteroidia</taxon>
        <taxon>Bacteroidales</taxon>
        <taxon>Odoribacteraceae</taxon>
        <taxon>Odoribacter</taxon>
    </lineage>
</organism>
<dbReference type="EMBL" id="QRYW01000037">
    <property type="protein sequence ID" value="RGV20906.1"/>
    <property type="molecule type" value="Genomic_DNA"/>
</dbReference>
<dbReference type="Proteomes" id="UP001199750">
    <property type="component" value="Unassembled WGS sequence"/>
</dbReference>
<dbReference type="Proteomes" id="UP000284434">
    <property type="component" value="Unassembled WGS sequence"/>
</dbReference>
<evidence type="ECO:0000313" key="4">
    <source>
        <dbReference type="EMBL" id="RGU55843.1"/>
    </source>
</evidence>
<proteinExistence type="predicted"/>
<dbReference type="AlphaFoldDB" id="A0A1Y3ZYC5"/>
<protein>
    <submittedName>
        <fullName evidence="6">Uncharacterized protein</fullName>
    </submittedName>
</protein>
<feature type="transmembrane region" description="Helical" evidence="1">
    <location>
        <begin position="6"/>
        <end position="26"/>
    </location>
</feature>
<dbReference type="GeneID" id="61275142"/>
<gene>
    <name evidence="5" type="ORF">DWW24_15560</name>
    <name evidence="4" type="ORF">DWW57_11155</name>
    <name evidence="6" type="ORF">DXA53_17100</name>
    <name evidence="2" type="ORF">L0P03_16995</name>
    <name evidence="3" type="ORF">PN645_14075</name>
</gene>
<dbReference type="Proteomes" id="UP001212263">
    <property type="component" value="Unassembled WGS sequence"/>
</dbReference>
<evidence type="ECO:0000313" key="6">
    <source>
        <dbReference type="EMBL" id="RGY03986.1"/>
    </source>
</evidence>
<name>A0A1Y3ZYC5_9BACT</name>
<dbReference type="EMBL" id="JAKNDN010000038">
    <property type="protein sequence ID" value="MCG4961529.1"/>
    <property type="molecule type" value="Genomic_DNA"/>
</dbReference>
<keyword evidence="1" id="KW-0472">Membrane</keyword>
<keyword evidence="1" id="KW-0812">Transmembrane</keyword>
<accession>A0A1Y3ZYC5</accession>
<reference evidence="3" key="3">
    <citation type="submission" date="2023-01" db="EMBL/GenBank/DDBJ databases">
        <title>Human gut microbiome strain richness.</title>
        <authorList>
            <person name="Chen-Liaw A."/>
        </authorList>
    </citation>
    <scope>NUCLEOTIDE SEQUENCE</scope>
    <source>
        <strain evidence="3">RTP21484st1_B7_RTP21484_190118</strain>
    </source>
</reference>
<evidence type="ECO:0000313" key="2">
    <source>
        <dbReference type="EMBL" id="MCG4961529.1"/>
    </source>
</evidence>
<evidence type="ECO:0000313" key="8">
    <source>
        <dbReference type="Proteomes" id="UP000284243"/>
    </source>
</evidence>